<keyword evidence="3" id="KW-1185">Reference proteome</keyword>
<feature type="compositionally biased region" description="Acidic residues" evidence="1">
    <location>
        <begin position="1"/>
        <end position="23"/>
    </location>
</feature>
<evidence type="ECO:0000313" key="2">
    <source>
        <dbReference type="EMBL" id="RYR22067.1"/>
    </source>
</evidence>
<evidence type="ECO:0000313" key="3">
    <source>
        <dbReference type="Proteomes" id="UP000289738"/>
    </source>
</evidence>
<feature type="region of interest" description="Disordered" evidence="1">
    <location>
        <begin position="1"/>
        <end position="26"/>
    </location>
</feature>
<dbReference type="Proteomes" id="UP000289738">
    <property type="component" value="Chromosome B03"/>
</dbReference>
<gene>
    <name evidence="2" type="ORF">Ahy_B03g067354</name>
</gene>
<comment type="caution">
    <text evidence="2">The sequence shown here is derived from an EMBL/GenBank/DDBJ whole genome shotgun (WGS) entry which is preliminary data.</text>
</comment>
<sequence>MNNDNNEEFEATYEAGDEDENSDDGAPPLCSLDLDVMHAPEFSEYANIGVVDLEDTEFRIGMECSSRKLIIALIRSYTIFRGVDYVVYESELQTFYAKYKTYGCRCDWLIQASLI</sequence>
<name>A0A445A6J6_ARAHY</name>
<dbReference type="EMBL" id="SDMP01000013">
    <property type="protein sequence ID" value="RYR22067.1"/>
    <property type="molecule type" value="Genomic_DNA"/>
</dbReference>
<accession>A0A445A6J6</accession>
<evidence type="ECO:0008006" key="4">
    <source>
        <dbReference type="Google" id="ProtNLM"/>
    </source>
</evidence>
<evidence type="ECO:0000256" key="1">
    <source>
        <dbReference type="SAM" id="MobiDB-lite"/>
    </source>
</evidence>
<proteinExistence type="predicted"/>
<reference evidence="2 3" key="1">
    <citation type="submission" date="2019-01" db="EMBL/GenBank/DDBJ databases">
        <title>Sequencing of cultivated peanut Arachis hypogaea provides insights into genome evolution and oil improvement.</title>
        <authorList>
            <person name="Chen X."/>
        </authorList>
    </citation>
    <scope>NUCLEOTIDE SEQUENCE [LARGE SCALE GENOMIC DNA]</scope>
    <source>
        <strain evidence="3">cv. Fuhuasheng</strain>
        <tissue evidence="2">Leaves</tissue>
    </source>
</reference>
<protein>
    <recommendedName>
        <fullName evidence="4">Transposase MuDR plant domain-containing protein</fullName>
    </recommendedName>
</protein>
<dbReference type="AlphaFoldDB" id="A0A445A6J6"/>
<organism evidence="2 3">
    <name type="scientific">Arachis hypogaea</name>
    <name type="common">Peanut</name>
    <dbReference type="NCBI Taxonomy" id="3818"/>
    <lineage>
        <taxon>Eukaryota</taxon>
        <taxon>Viridiplantae</taxon>
        <taxon>Streptophyta</taxon>
        <taxon>Embryophyta</taxon>
        <taxon>Tracheophyta</taxon>
        <taxon>Spermatophyta</taxon>
        <taxon>Magnoliopsida</taxon>
        <taxon>eudicotyledons</taxon>
        <taxon>Gunneridae</taxon>
        <taxon>Pentapetalae</taxon>
        <taxon>rosids</taxon>
        <taxon>fabids</taxon>
        <taxon>Fabales</taxon>
        <taxon>Fabaceae</taxon>
        <taxon>Papilionoideae</taxon>
        <taxon>50 kb inversion clade</taxon>
        <taxon>dalbergioids sensu lato</taxon>
        <taxon>Dalbergieae</taxon>
        <taxon>Pterocarpus clade</taxon>
        <taxon>Arachis</taxon>
    </lineage>
</organism>